<gene>
    <name evidence="6" type="ORF">MENT_LOCUS18060</name>
</gene>
<reference evidence="6 7" key="1">
    <citation type="submission" date="2020-08" db="EMBL/GenBank/DDBJ databases">
        <authorList>
            <person name="Koutsovoulos G."/>
            <person name="Danchin GJ E."/>
        </authorList>
    </citation>
    <scope>NUCLEOTIDE SEQUENCE [LARGE SCALE GENOMIC DNA]</scope>
</reference>
<accession>A0A6V7UWF3</accession>
<evidence type="ECO:0000256" key="3">
    <source>
        <dbReference type="ARBA" id="ARBA00023274"/>
    </source>
</evidence>
<dbReference type="PANTHER" id="PTHR11143">
    <property type="entry name" value="60S RIBOSOMAL PROTEIN L26 FAMILY MEMBER"/>
    <property type="match status" value="1"/>
</dbReference>
<organism evidence="6 7">
    <name type="scientific">Meloidogyne enterolobii</name>
    <name type="common">Root-knot nematode worm</name>
    <name type="synonym">Meloidogyne mayaguensis</name>
    <dbReference type="NCBI Taxonomy" id="390850"/>
    <lineage>
        <taxon>Eukaryota</taxon>
        <taxon>Metazoa</taxon>
        <taxon>Ecdysozoa</taxon>
        <taxon>Nematoda</taxon>
        <taxon>Chromadorea</taxon>
        <taxon>Rhabditida</taxon>
        <taxon>Tylenchina</taxon>
        <taxon>Tylenchomorpha</taxon>
        <taxon>Tylenchoidea</taxon>
        <taxon>Meloidogynidae</taxon>
        <taxon>Meloidogyninae</taxon>
        <taxon>Meloidogyne</taxon>
    </lineage>
</organism>
<dbReference type="CDD" id="cd06089">
    <property type="entry name" value="KOW_RPL26"/>
    <property type="match status" value="1"/>
</dbReference>
<protein>
    <recommendedName>
        <fullName evidence="5">KOW domain-containing protein</fullName>
    </recommendedName>
</protein>
<dbReference type="Proteomes" id="UP000580250">
    <property type="component" value="Unassembled WGS sequence"/>
</dbReference>
<keyword evidence="3" id="KW-0687">Ribonucleoprotein</keyword>
<evidence type="ECO:0000256" key="4">
    <source>
        <dbReference type="SAM" id="MobiDB-lite"/>
    </source>
</evidence>
<dbReference type="Pfam" id="PF16906">
    <property type="entry name" value="Ribosomal_L26"/>
    <property type="match status" value="1"/>
</dbReference>
<sequence length="131" mass="15605">MKFNPFVSSSRRKSRKRHFNAPSHIRRQIMSAPLSKDLRNKHNVRSMPIRIEDEVTVLRGHFKGNSGRVMRVYRSKYVVHIDKITRERLTEQLCMLVFIHLKLFLQNLKWTKIVVHCLNVKLLDVNVLLVF</sequence>
<evidence type="ECO:0000313" key="7">
    <source>
        <dbReference type="Proteomes" id="UP000580250"/>
    </source>
</evidence>
<name>A0A6V7UWF3_MELEN</name>
<dbReference type="GO" id="GO:0015934">
    <property type="term" value="C:large ribosomal subunit"/>
    <property type="evidence" value="ECO:0007669"/>
    <property type="project" value="InterPro"/>
</dbReference>
<dbReference type="GO" id="GO:0003723">
    <property type="term" value="F:RNA binding"/>
    <property type="evidence" value="ECO:0007669"/>
    <property type="project" value="InterPro"/>
</dbReference>
<dbReference type="GO" id="GO:0003735">
    <property type="term" value="F:structural constituent of ribosome"/>
    <property type="evidence" value="ECO:0007669"/>
    <property type="project" value="InterPro"/>
</dbReference>
<dbReference type="OrthoDB" id="1688503at2759"/>
<dbReference type="InterPro" id="IPR014722">
    <property type="entry name" value="Rib_uL2_dom2"/>
</dbReference>
<dbReference type="Gene3D" id="2.30.30.30">
    <property type="match status" value="1"/>
</dbReference>
<dbReference type="InterPro" id="IPR005825">
    <property type="entry name" value="Ribosomal_uL24_CS"/>
</dbReference>
<dbReference type="GO" id="GO:0006412">
    <property type="term" value="P:translation"/>
    <property type="evidence" value="ECO:0007669"/>
    <property type="project" value="InterPro"/>
</dbReference>
<proteinExistence type="inferred from homology"/>
<dbReference type="InterPro" id="IPR005824">
    <property type="entry name" value="KOW"/>
</dbReference>
<dbReference type="Pfam" id="PF00467">
    <property type="entry name" value="KOW"/>
    <property type="match status" value="1"/>
</dbReference>
<keyword evidence="2" id="KW-0689">Ribosomal protein</keyword>
<feature type="domain" description="KOW" evidence="5">
    <location>
        <begin position="53"/>
        <end position="82"/>
    </location>
</feature>
<comment type="similarity">
    <text evidence="1">Belongs to the universal ribosomal protein uL24 family.</text>
</comment>
<evidence type="ECO:0000259" key="5">
    <source>
        <dbReference type="Pfam" id="PF00467"/>
    </source>
</evidence>
<feature type="compositionally biased region" description="Basic residues" evidence="4">
    <location>
        <begin position="10"/>
        <end position="21"/>
    </location>
</feature>
<feature type="region of interest" description="Disordered" evidence="4">
    <location>
        <begin position="1"/>
        <end position="21"/>
    </location>
</feature>
<dbReference type="InterPro" id="IPR041988">
    <property type="entry name" value="Ribosomal_uL24_KOW"/>
</dbReference>
<dbReference type="SUPFAM" id="SSF50104">
    <property type="entry name" value="Translation proteins SH3-like domain"/>
    <property type="match status" value="1"/>
</dbReference>
<dbReference type="AlphaFoldDB" id="A0A6V7UWF3"/>
<evidence type="ECO:0000256" key="1">
    <source>
        <dbReference type="ARBA" id="ARBA00010618"/>
    </source>
</evidence>
<dbReference type="PROSITE" id="PS01108">
    <property type="entry name" value="RIBOSOMAL_L24"/>
    <property type="match status" value="1"/>
</dbReference>
<dbReference type="NCBIfam" id="TIGR01080">
    <property type="entry name" value="rplX_A_E"/>
    <property type="match status" value="1"/>
</dbReference>
<evidence type="ECO:0000313" key="6">
    <source>
        <dbReference type="EMBL" id="CAD2166739.1"/>
    </source>
</evidence>
<evidence type="ECO:0000256" key="2">
    <source>
        <dbReference type="ARBA" id="ARBA00022980"/>
    </source>
</evidence>
<dbReference type="InterPro" id="IPR005756">
    <property type="entry name" value="Ribosomal_uL24_euk/arc"/>
</dbReference>
<comment type="caution">
    <text evidence="6">The sequence shown here is derived from an EMBL/GenBank/DDBJ whole genome shotgun (WGS) entry which is preliminary data.</text>
</comment>
<dbReference type="EMBL" id="CAJEWN010000120">
    <property type="protein sequence ID" value="CAD2166739.1"/>
    <property type="molecule type" value="Genomic_DNA"/>
</dbReference>
<dbReference type="InterPro" id="IPR008991">
    <property type="entry name" value="Translation_prot_SH3-like_sf"/>
</dbReference>
<dbReference type="FunFam" id="2.30.30.30:FF:000009">
    <property type="entry name" value="60S ribosomal protein L26"/>
    <property type="match status" value="1"/>
</dbReference>